<feature type="region of interest" description="Disordered" evidence="1">
    <location>
        <begin position="1"/>
        <end position="80"/>
    </location>
</feature>
<keyword evidence="3" id="KW-1185">Reference proteome</keyword>
<dbReference type="OMA" id="GEHSPCM"/>
<organism evidence="2 3">
    <name type="scientific">Chiloscyllium punctatum</name>
    <name type="common">Brownbanded bambooshark</name>
    <name type="synonym">Hemiscyllium punctatum</name>
    <dbReference type="NCBI Taxonomy" id="137246"/>
    <lineage>
        <taxon>Eukaryota</taxon>
        <taxon>Metazoa</taxon>
        <taxon>Chordata</taxon>
        <taxon>Craniata</taxon>
        <taxon>Vertebrata</taxon>
        <taxon>Chondrichthyes</taxon>
        <taxon>Elasmobranchii</taxon>
        <taxon>Galeomorphii</taxon>
        <taxon>Galeoidea</taxon>
        <taxon>Orectolobiformes</taxon>
        <taxon>Hemiscylliidae</taxon>
        <taxon>Chiloscyllium</taxon>
    </lineage>
</organism>
<proteinExistence type="predicted"/>
<evidence type="ECO:0000313" key="3">
    <source>
        <dbReference type="Proteomes" id="UP000287033"/>
    </source>
</evidence>
<protein>
    <submittedName>
        <fullName evidence="2">Uncharacterized protein</fullName>
    </submittedName>
</protein>
<gene>
    <name evidence="2" type="ORF">chiPu_0017127</name>
</gene>
<evidence type="ECO:0000256" key="1">
    <source>
        <dbReference type="SAM" id="MobiDB-lite"/>
    </source>
</evidence>
<reference evidence="2 3" key="1">
    <citation type="journal article" date="2018" name="Nat. Ecol. Evol.">
        <title>Shark genomes provide insights into elasmobranch evolution and the origin of vertebrates.</title>
        <authorList>
            <person name="Hara Y"/>
            <person name="Yamaguchi K"/>
            <person name="Onimaru K"/>
            <person name="Kadota M"/>
            <person name="Koyanagi M"/>
            <person name="Keeley SD"/>
            <person name="Tatsumi K"/>
            <person name="Tanaka K"/>
            <person name="Motone F"/>
            <person name="Kageyama Y"/>
            <person name="Nozu R"/>
            <person name="Adachi N"/>
            <person name="Nishimura O"/>
            <person name="Nakagawa R"/>
            <person name="Tanegashima C"/>
            <person name="Kiyatake I"/>
            <person name="Matsumoto R"/>
            <person name="Murakumo K"/>
            <person name="Nishida K"/>
            <person name="Terakita A"/>
            <person name="Kuratani S"/>
            <person name="Sato K"/>
            <person name="Hyodo S Kuraku.S."/>
        </authorList>
    </citation>
    <scope>NUCLEOTIDE SEQUENCE [LARGE SCALE GENOMIC DNA]</scope>
</reference>
<dbReference type="EMBL" id="BEZZ01001218">
    <property type="protein sequence ID" value="GCC38612.1"/>
    <property type="molecule type" value="Genomic_DNA"/>
</dbReference>
<accession>A0A401T7L0</accession>
<comment type="caution">
    <text evidence="2">The sequence shown here is derived from an EMBL/GenBank/DDBJ whole genome shotgun (WGS) entry which is preliminary data.</text>
</comment>
<evidence type="ECO:0000313" key="2">
    <source>
        <dbReference type="EMBL" id="GCC38612.1"/>
    </source>
</evidence>
<feature type="compositionally biased region" description="Polar residues" evidence="1">
    <location>
        <begin position="37"/>
        <end position="49"/>
    </location>
</feature>
<name>A0A401T7L0_CHIPU</name>
<dbReference type="OrthoDB" id="10401776at2759"/>
<dbReference type="AlphaFoldDB" id="A0A401T7L0"/>
<feature type="compositionally biased region" description="Low complexity" evidence="1">
    <location>
        <begin position="50"/>
        <end position="62"/>
    </location>
</feature>
<dbReference type="Proteomes" id="UP000287033">
    <property type="component" value="Unassembled WGS sequence"/>
</dbReference>
<sequence length="80" mass="8191">METVVSGEHSLCVDQDRDNKPAPGLPEVNENGVGVTAATQFGAANQATKDSSPVSDEPVSDASDVKSTPSSEGKCLPFSV</sequence>